<dbReference type="STRING" id="1209989.TepRe1_2440"/>
<accession>F4LTU4</accession>
<dbReference type="InterPro" id="IPR021739">
    <property type="entry name" value="SaV-like"/>
</dbReference>
<evidence type="ECO:0000313" key="2">
    <source>
        <dbReference type="EMBL" id="CCP27491.1"/>
    </source>
</evidence>
<dbReference type="InterPro" id="IPR056670">
    <property type="entry name" value="DUF7768"/>
</dbReference>
<dbReference type="Gene3D" id="3.40.50.10400">
    <property type="entry name" value="Hypothetical protein PA1492"/>
    <property type="match status" value="1"/>
</dbReference>
<dbReference type="AlphaFoldDB" id="F4LTU4"/>
<dbReference type="Pfam" id="PF11753">
    <property type="entry name" value="DUF3310"/>
    <property type="match status" value="1"/>
</dbReference>
<dbReference type="RefSeq" id="WP_013779460.1">
    <property type="nucleotide sequence ID" value="NC_015519.1"/>
</dbReference>
<dbReference type="KEGG" id="tae:TepiRe1_2623"/>
<evidence type="ECO:0000313" key="3">
    <source>
        <dbReference type="Proteomes" id="UP000010802"/>
    </source>
</evidence>
<dbReference type="eggNOG" id="ENOG5031NJV">
    <property type="taxonomic scope" value="Bacteria"/>
</dbReference>
<evidence type="ECO:0000259" key="1">
    <source>
        <dbReference type="Pfam" id="PF24963"/>
    </source>
</evidence>
<proteinExistence type="predicted"/>
<feature type="domain" description="DUF7768" evidence="1">
    <location>
        <begin position="70"/>
        <end position="167"/>
    </location>
</feature>
<name>F4LTU4_TEPAE</name>
<dbReference type="Proteomes" id="UP000010802">
    <property type="component" value="Chromosome"/>
</dbReference>
<dbReference type="KEGG" id="tep:TepRe1_2440"/>
<keyword evidence="3" id="KW-1185">Reference proteome</keyword>
<dbReference type="HOGENOM" id="CLU_1467526_0_0_9"/>
<accession>L0S2U8</accession>
<protein>
    <recommendedName>
        <fullName evidence="1">DUF7768 domain-containing protein</fullName>
    </recommendedName>
</protein>
<organism evidence="2 3">
    <name type="scientific">Tepidanaerobacter acetatoxydans (strain DSM 21804 / JCM 16047 / Re1)</name>
    <dbReference type="NCBI Taxonomy" id="1209989"/>
    <lineage>
        <taxon>Bacteria</taxon>
        <taxon>Bacillati</taxon>
        <taxon>Bacillota</taxon>
        <taxon>Clostridia</taxon>
        <taxon>Thermosediminibacterales</taxon>
        <taxon>Tepidanaerobacteraceae</taxon>
        <taxon>Tepidanaerobacter</taxon>
    </lineage>
</organism>
<dbReference type="PATRIC" id="fig|1209989.3.peg.3012"/>
<gene>
    <name evidence="2" type="ordered locus">TEPIRE1_2623</name>
</gene>
<dbReference type="Pfam" id="PF24963">
    <property type="entry name" value="DUF7768"/>
    <property type="match status" value="1"/>
</dbReference>
<dbReference type="OrthoDB" id="9807423at2"/>
<reference evidence="3" key="1">
    <citation type="journal article" date="2013" name="Genome Announc.">
        <title>First genome sequence of a syntrophic acetate-oxidizing bacterium, Tepidanaerobacter acetatoxydans strain Re1.</title>
        <authorList>
            <person name="Manzoor S."/>
            <person name="Bongcam-Rudloff E."/>
            <person name="Schnurer A."/>
            <person name="Muller B."/>
        </authorList>
    </citation>
    <scope>NUCLEOTIDE SEQUENCE [LARGE SCALE GENOMIC DNA]</scope>
    <source>
        <strain evidence="3">Re1</strain>
    </source>
</reference>
<sequence length="184" mass="21070">MDKINPDHYKTGGIETIDFIKAKLTGEQFKGYLAGNVIKYLSRFEHKAGEEDLQKARWYLNRLLLQRKRPIIYVCSPLRGDIDRNIHKAIGYCRYIYSRGGIPLAPHVIFTTFLDDAVPEERAAGIELGLEVLSMCDELWAFGEKISEGMSYEITRAKKLGIRMRRFNERCKPLEVVAGDARGD</sequence>
<dbReference type="EMBL" id="HF563609">
    <property type="protein sequence ID" value="CCP27491.1"/>
    <property type="molecule type" value="Genomic_DNA"/>
</dbReference>